<reference evidence="1 2" key="1">
    <citation type="submission" date="2017-05" db="EMBL/GenBank/DDBJ databases">
        <title>The isolation and characterization of 16 novel Shigella-infecting phages from the environment.</title>
        <authorList>
            <person name="Doore S.M."/>
            <person name="Schrad J.R."/>
            <person name="Dover J.A."/>
            <person name="Parent K.N."/>
        </authorList>
    </citation>
    <scope>NUCLEOTIDE SEQUENCE [LARGE SCALE GENOMIC DNA]</scope>
</reference>
<sequence>MYRFGSAMAEVYEFVSGMSIGEVRFFVVDDFRANNSIEKFRASLCCVAKDNSWLFVTRKMEEGEVSVRRIK</sequence>
<proteinExistence type="predicted"/>
<gene>
    <name evidence="1" type="ORF">Sf11_gp1</name>
</gene>
<evidence type="ECO:0000313" key="2">
    <source>
        <dbReference type="Proteomes" id="UP000223389"/>
    </source>
</evidence>
<evidence type="ECO:0000313" key="1">
    <source>
        <dbReference type="EMBL" id="ATE85648.1"/>
    </source>
</evidence>
<dbReference type="EMBL" id="MF158038">
    <property type="protein sequence ID" value="ATE85648.1"/>
    <property type="molecule type" value="Genomic_DNA"/>
</dbReference>
<dbReference type="Proteomes" id="UP000223389">
    <property type="component" value="Segment"/>
</dbReference>
<accession>A0A291AXC8</accession>
<name>A0A291AXC8_9CAUD</name>
<organism evidence="1 2">
    <name type="scientific">Shigella phage Sf11 SMD-2017</name>
    <dbReference type="NCBI Taxonomy" id="2282196"/>
    <lineage>
        <taxon>Viruses</taxon>
        <taxon>Duplodnaviria</taxon>
        <taxon>Heunggongvirae</taxon>
        <taxon>Uroviricota</taxon>
        <taxon>Caudoviricetes</taxon>
        <taxon>Cedarrivervirus</taxon>
        <taxon>Cedarrivervirus Sf11</taxon>
    </lineage>
</organism>
<protein>
    <submittedName>
        <fullName evidence="1">Uncharacterized protein</fullName>
    </submittedName>
</protein>
<keyword evidence="2" id="KW-1185">Reference proteome</keyword>